<evidence type="ECO:0000256" key="3">
    <source>
        <dbReference type="ARBA" id="ARBA00004496"/>
    </source>
</evidence>
<dbReference type="Proteomes" id="UP000694553">
    <property type="component" value="Unassembled WGS sequence"/>
</dbReference>
<protein>
    <recommendedName>
        <fullName evidence="5">Mitochondria-eating protein</fullName>
    </recommendedName>
    <alternativeName>
        <fullName evidence="12">Spermatogenesis-associated protein 18</fullName>
    </alternativeName>
</protein>
<dbReference type="GO" id="GO:0005741">
    <property type="term" value="C:mitochondrial outer membrane"/>
    <property type="evidence" value="ECO:0007669"/>
    <property type="project" value="UniProtKB-SubCell"/>
</dbReference>
<keyword evidence="9" id="KW-0446">Lipid-binding</keyword>
<evidence type="ECO:0000313" key="14">
    <source>
        <dbReference type="Ensembl" id="ENSCMUP00000032818.1"/>
    </source>
</evidence>
<evidence type="ECO:0000256" key="2">
    <source>
        <dbReference type="ARBA" id="ARBA00004305"/>
    </source>
</evidence>
<keyword evidence="6" id="KW-0963">Cytoplasm</keyword>
<dbReference type="GO" id="GO:0005759">
    <property type="term" value="C:mitochondrial matrix"/>
    <property type="evidence" value="ECO:0007669"/>
    <property type="project" value="UniProtKB-SubCell"/>
</dbReference>
<dbReference type="Ensembl" id="ENSCMUT00000035406.1">
    <property type="protein sequence ID" value="ENSCMUP00000032818.1"/>
    <property type="gene ID" value="ENSCMUG00000015590.2"/>
</dbReference>
<dbReference type="GO" id="GO:0035694">
    <property type="term" value="P:mitochondrial protein catabolic process"/>
    <property type="evidence" value="ECO:0007669"/>
    <property type="project" value="InterPro"/>
</dbReference>
<evidence type="ECO:0000256" key="4">
    <source>
        <dbReference type="ARBA" id="ARBA00008233"/>
    </source>
</evidence>
<dbReference type="Pfam" id="PF16026">
    <property type="entry name" value="MIEAP"/>
    <property type="match status" value="1"/>
</dbReference>
<comment type="similarity">
    <text evidence="4">Belongs to the MIEAP family.</text>
</comment>
<organism evidence="14 15">
    <name type="scientific">Corvus moneduloides</name>
    <name type="common">New Caledonian crow</name>
    <dbReference type="NCBI Taxonomy" id="1196302"/>
    <lineage>
        <taxon>Eukaryota</taxon>
        <taxon>Metazoa</taxon>
        <taxon>Chordata</taxon>
        <taxon>Craniata</taxon>
        <taxon>Vertebrata</taxon>
        <taxon>Euteleostomi</taxon>
        <taxon>Archelosauria</taxon>
        <taxon>Archosauria</taxon>
        <taxon>Dinosauria</taxon>
        <taxon>Saurischia</taxon>
        <taxon>Theropoda</taxon>
        <taxon>Coelurosauria</taxon>
        <taxon>Aves</taxon>
        <taxon>Neognathae</taxon>
        <taxon>Neoaves</taxon>
        <taxon>Telluraves</taxon>
        <taxon>Australaves</taxon>
        <taxon>Passeriformes</taxon>
        <taxon>Corvoidea</taxon>
        <taxon>Corvidae</taxon>
        <taxon>Corvus</taxon>
    </lineage>
</organism>
<keyword evidence="15" id="KW-1185">Reference proteome</keyword>
<dbReference type="OMA" id="DQNLNIC"/>
<dbReference type="GO" id="GO:0035695">
    <property type="term" value="P:mitophagy by internal vacuole formation"/>
    <property type="evidence" value="ECO:0007669"/>
    <property type="project" value="TreeGrafter"/>
</dbReference>
<evidence type="ECO:0000256" key="10">
    <source>
        <dbReference type="ARBA" id="ARBA00023128"/>
    </source>
</evidence>
<evidence type="ECO:0000256" key="8">
    <source>
        <dbReference type="ARBA" id="ARBA00023054"/>
    </source>
</evidence>
<accession>A0A8U7N3Q8</accession>
<comment type="subcellular location">
    <subcellularLocation>
        <location evidence="3">Cytoplasm</location>
    </subcellularLocation>
    <subcellularLocation>
        <location evidence="2">Mitochondrion matrix</location>
    </subcellularLocation>
    <subcellularLocation>
        <location evidence="1">Mitochondrion outer membrane</location>
    </subcellularLocation>
</comment>
<evidence type="ECO:0000256" key="1">
    <source>
        <dbReference type="ARBA" id="ARBA00004294"/>
    </source>
</evidence>
<dbReference type="GO" id="GO:0008289">
    <property type="term" value="F:lipid binding"/>
    <property type="evidence" value="ECO:0007669"/>
    <property type="project" value="UniProtKB-KW"/>
</dbReference>
<name>A0A8U7N3Q8_CORMO</name>
<evidence type="ECO:0000256" key="12">
    <source>
        <dbReference type="ARBA" id="ARBA00032687"/>
    </source>
</evidence>
<evidence type="ECO:0000256" key="9">
    <source>
        <dbReference type="ARBA" id="ARBA00023121"/>
    </source>
</evidence>
<reference evidence="14" key="2">
    <citation type="submission" date="2025-08" db="UniProtKB">
        <authorList>
            <consortium name="Ensembl"/>
        </authorList>
    </citation>
    <scope>IDENTIFICATION</scope>
</reference>
<keyword evidence="7" id="KW-1000">Mitochondrion outer membrane</keyword>
<reference evidence="15" key="1">
    <citation type="submission" date="2019-10" db="EMBL/GenBank/DDBJ databases">
        <title>Corvus moneduloides (New Caledonian crow) genome, bCorMon1, primary haplotype.</title>
        <authorList>
            <person name="Rutz C."/>
            <person name="Fungtammasan C."/>
            <person name="Mountcastle J."/>
            <person name="Formenti G."/>
            <person name="Chow W."/>
            <person name="Howe K."/>
            <person name="Steele M.P."/>
            <person name="Fernandes J."/>
            <person name="Gilbert M.T.P."/>
            <person name="Fedrigo O."/>
            <person name="Jarvis E.D."/>
            <person name="Gemmell N."/>
        </authorList>
    </citation>
    <scope>NUCLEOTIDE SEQUENCE [LARGE SCALE GENOMIC DNA]</scope>
</reference>
<keyword evidence="10" id="KW-0496">Mitochondrion</keyword>
<feature type="domain" description="Mitochondria-eating protein C-terminal" evidence="13">
    <location>
        <begin position="216"/>
        <end position="405"/>
    </location>
</feature>
<evidence type="ECO:0000256" key="5">
    <source>
        <dbReference type="ARBA" id="ARBA00019863"/>
    </source>
</evidence>
<sequence>MAQDLRSLVGSGSARELQEKLENWQRDYEMNSFGENLNRCCEILELNTAIQKRLFSILNETSREDTLNEGADTIKNRLLPSLASGGEKSLSITEGSLGGELQLRDSASNQSCQLQELEDKLYATRVQIKQMEQDPRASRAEECKALRQLQQLNDYEQEIQTLRHEISLLDAQKSLLQSRLVRSRSPFRCSVSKSRSAVSVRTWSPARAGRVNASHRACIIARFGFIYAQERLDAETLLRAFICDMETVQRIIYIAAVESFRAAKMAFWKLKISVKETLALDHVGPESLEVAALDYIARHKDLYDVCQSVQEVVCSMNVNPKIPYPPEVDFFVIRTLIRELCCLAFSMQTLIPPLDIALGVDGELFNRTMYYRSCDSDFTAPFVAYHVWPALMENGAVIVKGEVVTKKIVLCSRRRRIRSRSCSCGRRLRSGQVTRSRSLSTVRVKTSSKWACWFLMIHGFHIKPLNV</sequence>
<reference evidence="14" key="3">
    <citation type="submission" date="2025-09" db="UniProtKB">
        <authorList>
            <consortium name="Ensembl"/>
        </authorList>
    </citation>
    <scope>IDENTIFICATION</scope>
</reference>
<dbReference type="PANTHER" id="PTHR21771:SF0">
    <property type="entry name" value="MITOCHONDRIA-EATING PROTEIN"/>
    <property type="match status" value="1"/>
</dbReference>
<evidence type="ECO:0000256" key="11">
    <source>
        <dbReference type="ARBA" id="ARBA00023136"/>
    </source>
</evidence>
<proteinExistence type="inferred from homology"/>
<evidence type="ECO:0000256" key="6">
    <source>
        <dbReference type="ARBA" id="ARBA00022490"/>
    </source>
</evidence>
<evidence type="ECO:0000259" key="13">
    <source>
        <dbReference type="Pfam" id="PF16026"/>
    </source>
</evidence>
<evidence type="ECO:0000256" key="7">
    <source>
        <dbReference type="ARBA" id="ARBA00022787"/>
    </source>
</evidence>
<keyword evidence="8" id="KW-0175">Coiled coil</keyword>
<keyword evidence="11" id="KW-0472">Membrane</keyword>
<dbReference type="InterPro" id="IPR026169">
    <property type="entry name" value="MIEAP"/>
</dbReference>
<dbReference type="InterPro" id="IPR031981">
    <property type="entry name" value="MIEAP_C"/>
</dbReference>
<gene>
    <name evidence="14" type="primary">SPATA18</name>
</gene>
<dbReference type="PANTHER" id="PTHR21771">
    <property type="entry name" value="MITOCHONDRIA-EATING PROTEIN-RELATED"/>
    <property type="match status" value="1"/>
</dbReference>
<evidence type="ECO:0000313" key="15">
    <source>
        <dbReference type="Proteomes" id="UP000694553"/>
    </source>
</evidence>
<dbReference type="AlphaFoldDB" id="A0A8U7N3Q8"/>